<comment type="caution">
    <text evidence="3">The sequence shown here is derived from an EMBL/GenBank/DDBJ whole genome shotgun (WGS) entry which is preliminary data.</text>
</comment>
<dbReference type="InterPro" id="IPR032743">
    <property type="entry name" value="FAM47"/>
</dbReference>
<proteinExistence type="inferred from homology"/>
<feature type="compositionally biased region" description="Basic and acidic residues" evidence="2">
    <location>
        <begin position="117"/>
        <end position="131"/>
    </location>
</feature>
<name>A0ABP0FZB9_CLALP</name>
<evidence type="ECO:0000313" key="4">
    <source>
        <dbReference type="Proteomes" id="UP001642483"/>
    </source>
</evidence>
<reference evidence="3 4" key="1">
    <citation type="submission" date="2024-02" db="EMBL/GenBank/DDBJ databases">
        <authorList>
            <person name="Daric V."/>
            <person name="Darras S."/>
        </authorList>
    </citation>
    <scope>NUCLEOTIDE SEQUENCE [LARGE SCALE GENOMIC DNA]</scope>
</reference>
<dbReference type="PANTHER" id="PTHR46449">
    <property type="entry name" value="ZGC:158260"/>
    <property type="match status" value="1"/>
</dbReference>
<protein>
    <submittedName>
        <fullName evidence="3">Uncharacterized protein</fullName>
    </submittedName>
</protein>
<dbReference type="Proteomes" id="UP001642483">
    <property type="component" value="Unassembled WGS sequence"/>
</dbReference>
<evidence type="ECO:0000256" key="1">
    <source>
        <dbReference type="ARBA" id="ARBA00005277"/>
    </source>
</evidence>
<gene>
    <name evidence="3" type="ORF">CVLEPA_LOCUS15539</name>
</gene>
<dbReference type="EMBL" id="CAWYQH010000097">
    <property type="protein sequence ID" value="CAK8684565.1"/>
    <property type="molecule type" value="Genomic_DNA"/>
</dbReference>
<evidence type="ECO:0000313" key="3">
    <source>
        <dbReference type="EMBL" id="CAK8684565.1"/>
    </source>
</evidence>
<dbReference type="PANTHER" id="PTHR46449:SF5">
    <property type="entry name" value="FAMILY WITH SEQUENCE SIMILARITY 47 MEMBER E"/>
    <property type="match status" value="1"/>
</dbReference>
<keyword evidence="4" id="KW-1185">Reference proteome</keyword>
<comment type="similarity">
    <text evidence="1">Belongs to the FAM47 family.</text>
</comment>
<feature type="region of interest" description="Disordered" evidence="2">
    <location>
        <begin position="117"/>
        <end position="139"/>
    </location>
</feature>
<dbReference type="Pfam" id="PF14642">
    <property type="entry name" value="FAM47"/>
    <property type="match status" value="1"/>
</dbReference>
<organism evidence="3 4">
    <name type="scientific">Clavelina lepadiformis</name>
    <name type="common">Light-bulb sea squirt</name>
    <name type="synonym">Ascidia lepadiformis</name>
    <dbReference type="NCBI Taxonomy" id="159417"/>
    <lineage>
        <taxon>Eukaryota</taxon>
        <taxon>Metazoa</taxon>
        <taxon>Chordata</taxon>
        <taxon>Tunicata</taxon>
        <taxon>Ascidiacea</taxon>
        <taxon>Aplousobranchia</taxon>
        <taxon>Clavelinidae</taxon>
        <taxon>Clavelina</taxon>
    </lineage>
</organism>
<accession>A0ABP0FZB9</accession>
<sequence length="204" mass="23891">MKYYQLVVYDNCKCNNCTKWQRWPVWLEMAENKYDLLLVPNNSDKVIRQQPWYKERLKTKYIKQKDKGASSETLVGRNWILIRSGIDDFRDGKPPDFEGKFIAEGAKGISPVINRSKDSLSSRLRRSDVKTRHPRPSLSKSQICLEKQLPLQQIRRDHVDEVEFGLTQHPLALYSHLEEGMPPEVIYLHDSVFSFSSSIYDVRC</sequence>
<evidence type="ECO:0000256" key="2">
    <source>
        <dbReference type="SAM" id="MobiDB-lite"/>
    </source>
</evidence>